<feature type="transmembrane region" description="Helical" evidence="7">
    <location>
        <begin position="440"/>
        <end position="458"/>
    </location>
</feature>
<feature type="transmembrane region" description="Helical" evidence="7">
    <location>
        <begin position="383"/>
        <end position="400"/>
    </location>
</feature>
<comment type="caution">
    <text evidence="8">The sequence shown here is derived from an EMBL/GenBank/DDBJ whole genome shotgun (WGS) entry which is preliminary data.</text>
</comment>
<accession>A0AA37ME42</accession>
<keyword evidence="3" id="KW-1003">Cell membrane</keyword>
<dbReference type="PANTHER" id="PTHR30250">
    <property type="entry name" value="PST FAMILY PREDICTED COLANIC ACID TRANSPORTER"/>
    <property type="match status" value="1"/>
</dbReference>
<feature type="transmembrane region" description="Helical" evidence="7">
    <location>
        <begin position="116"/>
        <end position="138"/>
    </location>
</feature>
<keyword evidence="4 7" id="KW-0812">Transmembrane</keyword>
<comment type="similarity">
    <text evidence="2">Belongs to the polysaccharide synthase family.</text>
</comment>
<evidence type="ECO:0000313" key="9">
    <source>
        <dbReference type="Proteomes" id="UP000887043"/>
    </source>
</evidence>
<gene>
    <name evidence="8" type="ORF">PRRU23_13380</name>
</gene>
<evidence type="ECO:0000256" key="3">
    <source>
        <dbReference type="ARBA" id="ARBA00022475"/>
    </source>
</evidence>
<evidence type="ECO:0000256" key="7">
    <source>
        <dbReference type="SAM" id="Phobius"/>
    </source>
</evidence>
<dbReference type="CDD" id="cd13127">
    <property type="entry name" value="MATE_tuaB_like"/>
    <property type="match status" value="1"/>
</dbReference>
<dbReference type="AlphaFoldDB" id="A0AA37ME42"/>
<feature type="transmembrane region" description="Helical" evidence="7">
    <location>
        <begin position="292"/>
        <end position="314"/>
    </location>
</feature>
<protein>
    <submittedName>
        <fullName evidence="8">Lipopolysaccharide biosynthesis protein</fullName>
    </submittedName>
</protein>
<dbReference type="RefSeq" id="WP_006281299.1">
    <property type="nucleotide sequence ID" value="NZ_BPTR01000001.1"/>
</dbReference>
<dbReference type="GO" id="GO:0005886">
    <property type="term" value="C:plasma membrane"/>
    <property type="evidence" value="ECO:0007669"/>
    <property type="project" value="UniProtKB-SubCell"/>
</dbReference>
<evidence type="ECO:0000256" key="4">
    <source>
        <dbReference type="ARBA" id="ARBA00022692"/>
    </source>
</evidence>
<feature type="transmembrane region" description="Helical" evidence="7">
    <location>
        <begin position="355"/>
        <end position="377"/>
    </location>
</feature>
<evidence type="ECO:0000256" key="1">
    <source>
        <dbReference type="ARBA" id="ARBA00004651"/>
    </source>
</evidence>
<name>A0AA37ME42_SEGBR</name>
<evidence type="ECO:0000256" key="2">
    <source>
        <dbReference type="ARBA" id="ARBA00007430"/>
    </source>
</evidence>
<feature type="transmembrane region" description="Helical" evidence="7">
    <location>
        <begin position="83"/>
        <end position="104"/>
    </location>
</feature>
<dbReference type="EMBL" id="BPTR01000001">
    <property type="protein sequence ID" value="GJG27638.1"/>
    <property type="molecule type" value="Genomic_DNA"/>
</dbReference>
<keyword evidence="5 7" id="KW-1133">Transmembrane helix</keyword>
<dbReference type="InterPro" id="IPR050833">
    <property type="entry name" value="Poly_Biosynth_Transport"/>
</dbReference>
<dbReference type="PANTHER" id="PTHR30250:SF10">
    <property type="entry name" value="LIPOPOLYSACCHARIDE BIOSYNTHESIS PROTEIN WZXC"/>
    <property type="match status" value="1"/>
</dbReference>
<comment type="subcellular location">
    <subcellularLocation>
        <location evidence="1">Cell membrane</location>
        <topology evidence="1">Multi-pass membrane protein</topology>
    </subcellularLocation>
</comment>
<dbReference type="Proteomes" id="UP000887043">
    <property type="component" value="Unassembled WGS sequence"/>
</dbReference>
<evidence type="ECO:0000313" key="8">
    <source>
        <dbReference type="EMBL" id="GJG27638.1"/>
    </source>
</evidence>
<feature type="transmembrane region" description="Helical" evidence="7">
    <location>
        <begin position="412"/>
        <end position="434"/>
    </location>
</feature>
<evidence type="ECO:0000256" key="5">
    <source>
        <dbReference type="ARBA" id="ARBA00022989"/>
    </source>
</evidence>
<organism evidence="8 9">
    <name type="scientific">Segatella bryantii</name>
    <name type="common">Prevotella bryantii</name>
    <dbReference type="NCBI Taxonomy" id="77095"/>
    <lineage>
        <taxon>Bacteria</taxon>
        <taxon>Pseudomonadati</taxon>
        <taxon>Bacteroidota</taxon>
        <taxon>Bacteroidia</taxon>
        <taxon>Bacteroidales</taxon>
        <taxon>Prevotellaceae</taxon>
        <taxon>Segatella</taxon>
    </lineage>
</organism>
<evidence type="ECO:0000256" key="6">
    <source>
        <dbReference type="ARBA" id="ARBA00023136"/>
    </source>
</evidence>
<dbReference type="Pfam" id="PF13440">
    <property type="entry name" value="Polysacc_synt_3"/>
    <property type="match status" value="1"/>
</dbReference>
<sequence>MSETLKEKTAKGMFWGGMNNGIQQLIGLVYGIILARLVAKSDFGVMAMINIFPLVANALKESGFTAALANLKNPTHRDYNSVFWFNIIIGFSAYIILFFCAPLIAEYYHNQDIVALCRYSFISILLSSFATAQSAYLFKNLKAKQIAKSGMAAIIISSIIGSIMAFLEFGYWALATQGITFVGTDTLLKWHYSSWRPTWNFDFEPVKSMFRFSFKILATNIINQINNNILNILLGRHYSKVETGVYNQAYNWNFKCFSLVQGMIQQVAQPVLADLNGEEDRQLKAFRKMMRFTCFLTFPMLLGFGLVSREFIIITITEEWVASAELLQILCISGAILPLCTLMSNLVISKGKSGINFWVTISLGLAQIITMALIWPYGIHTMVVSYVGLNLLWLFIWHFFTSKLIHYNIFLFLKDIMPFALSATVVMIITYYLTRNIENLYILLGARILIAALLYFAVMKIARVKILDECLSFVHSKFTKL</sequence>
<feature type="transmembrane region" description="Helical" evidence="7">
    <location>
        <begin position="21"/>
        <end position="39"/>
    </location>
</feature>
<reference evidence="8" key="1">
    <citation type="submission" date="2021-08" db="EMBL/GenBank/DDBJ databases">
        <title>Prevotella lacticifex sp. nov., isolated from rumen of cow.</title>
        <authorList>
            <person name="Shinkai T."/>
            <person name="Ikeyama N."/>
            <person name="Kumagai M."/>
            <person name="Ohmori H."/>
            <person name="Sakamoto M."/>
            <person name="Ohkuma M."/>
            <person name="Mitsumori M."/>
        </authorList>
    </citation>
    <scope>NUCLEOTIDE SEQUENCE</scope>
    <source>
        <strain evidence="8">DSM 11371</strain>
    </source>
</reference>
<keyword evidence="6 7" id="KW-0472">Membrane</keyword>
<feature type="transmembrane region" description="Helical" evidence="7">
    <location>
        <begin position="150"/>
        <end position="174"/>
    </location>
</feature>
<feature type="transmembrane region" description="Helical" evidence="7">
    <location>
        <begin position="326"/>
        <end position="348"/>
    </location>
</feature>
<proteinExistence type="inferred from homology"/>